<evidence type="ECO:0000256" key="6">
    <source>
        <dbReference type="ARBA" id="ARBA00023098"/>
    </source>
</evidence>
<evidence type="ECO:0000256" key="1">
    <source>
        <dbReference type="ARBA" id="ARBA00006500"/>
    </source>
</evidence>
<accession>A0A7X6N3F7</accession>
<organism evidence="10 11">
    <name type="scientific">Periweissella fabalis</name>
    <dbReference type="NCBI Taxonomy" id="1070421"/>
    <lineage>
        <taxon>Bacteria</taxon>
        <taxon>Bacillati</taxon>
        <taxon>Bacillota</taxon>
        <taxon>Bacilli</taxon>
        <taxon>Lactobacillales</taxon>
        <taxon>Lactobacillaceae</taxon>
        <taxon>Periweissella</taxon>
    </lineage>
</organism>
<evidence type="ECO:0000313" key="11">
    <source>
        <dbReference type="Proteomes" id="UP000549765"/>
    </source>
</evidence>
<dbReference type="Pfam" id="PF20791">
    <property type="entry name" value="Acyl-ACP_TE_C"/>
    <property type="match status" value="1"/>
</dbReference>
<dbReference type="EMBL" id="JAAXPN010000005">
    <property type="protein sequence ID" value="NKZ24360.1"/>
    <property type="molecule type" value="Genomic_DNA"/>
</dbReference>
<feature type="domain" description="Acyl-ACP thioesterase N-terminal hotdog" evidence="8">
    <location>
        <begin position="4"/>
        <end position="132"/>
    </location>
</feature>
<dbReference type="SUPFAM" id="SSF54637">
    <property type="entry name" value="Thioesterase/thiol ester dehydrase-isomerase"/>
    <property type="match status" value="2"/>
</dbReference>
<dbReference type="RefSeq" id="WP_168722150.1">
    <property type="nucleotide sequence ID" value="NZ_JAAXPN010000005.1"/>
</dbReference>
<sequence length="249" mass="28826">MSGEIFSQEHQIVYYETDQTGKLSIPMIFNLAILASANQSKLLGQGEEQVHANKNGWVVLQYDLHITKRPQNGDVIVIKTQAQEYNPYFAVRNFWLETSTGEELVKIKSIFAMIDMEQRKMIRIPQDIMDAYQATKVKYIDKIPAPQTIDATLPTVKQAYHVRYLDIDSNQHVNNAQYFDWLIDPLGTEFLQSHELVNLNIKYATEVRYGQEVESHFQVFDNQMTTVHQIKVGESINTEASLKWRKIIN</sequence>
<dbReference type="PANTHER" id="PTHR31727">
    <property type="entry name" value="OLEOYL-ACYL CARRIER PROTEIN THIOESTERASE 1, CHLOROPLASTIC"/>
    <property type="match status" value="1"/>
</dbReference>
<dbReference type="InterPro" id="IPR029069">
    <property type="entry name" value="HotDog_dom_sf"/>
</dbReference>
<dbReference type="InterPro" id="IPR002864">
    <property type="entry name" value="Acyl-ACP_thioesterase_NHD"/>
</dbReference>
<dbReference type="AlphaFoldDB" id="A0A7X6N3F7"/>
<feature type="domain" description="Acyl-ACP thioesterase-like C-terminal" evidence="9">
    <location>
        <begin position="157"/>
        <end position="246"/>
    </location>
</feature>
<dbReference type="CDD" id="cd00586">
    <property type="entry name" value="4HBT"/>
    <property type="match status" value="1"/>
</dbReference>
<dbReference type="GO" id="GO:0016297">
    <property type="term" value="F:fatty acyl-[ACP] hydrolase activity"/>
    <property type="evidence" value="ECO:0007669"/>
    <property type="project" value="InterPro"/>
</dbReference>
<keyword evidence="5" id="KW-0809">Transit peptide</keyword>
<dbReference type="PANTHER" id="PTHR31727:SF6">
    <property type="entry name" value="OLEOYL-ACYL CARRIER PROTEIN THIOESTERASE 1, CHLOROPLASTIC"/>
    <property type="match status" value="1"/>
</dbReference>
<proteinExistence type="inferred from homology"/>
<keyword evidence="11" id="KW-1185">Reference proteome</keyword>
<protein>
    <submittedName>
        <fullName evidence="10">Acyl-ACP thioesterase</fullName>
    </submittedName>
</protein>
<evidence type="ECO:0000256" key="3">
    <source>
        <dbReference type="ARBA" id="ARBA00022801"/>
    </source>
</evidence>
<comment type="similarity">
    <text evidence="1">Belongs to the acyl-ACP thioesterase family.</text>
</comment>
<dbReference type="Gene3D" id="3.10.129.10">
    <property type="entry name" value="Hotdog Thioesterase"/>
    <property type="match status" value="1"/>
</dbReference>
<reference evidence="10 11" key="1">
    <citation type="submission" date="2020-04" db="EMBL/GenBank/DDBJ databases">
        <title>MicrobeNet Type strains.</title>
        <authorList>
            <person name="Nicholson A.C."/>
        </authorList>
    </citation>
    <scope>NUCLEOTIDE SEQUENCE [LARGE SCALE GENOMIC DNA]</scope>
    <source>
        <strain evidence="10 11">CCUG 61472</strain>
    </source>
</reference>
<comment type="caution">
    <text evidence="10">The sequence shown here is derived from an EMBL/GenBank/DDBJ whole genome shotgun (WGS) entry which is preliminary data.</text>
</comment>
<keyword evidence="4" id="KW-0276">Fatty acid metabolism</keyword>
<keyword evidence="3" id="KW-0378">Hydrolase</keyword>
<dbReference type="Pfam" id="PF01643">
    <property type="entry name" value="Acyl-ACP_TE"/>
    <property type="match status" value="1"/>
</dbReference>
<dbReference type="GO" id="GO:0000036">
    <property type="term" value="F:acyl carrier activity"/>
    <property type="evidence" value="ECO:0007669"/>
    <property type="project" value="TreeGrafter"/>
</dbReference>
<evidence type="ECO:0000313" key="10">
    <source>
        <dbReference type="EMBL" id="NKZ24360.1"/>
    </source>
</evidence>
<evidence type="ECO:0000256" key="4">
    <source>
        <dbReference type="ARBA" id="ARBA00022832"/>
    </source>
</evidence>
<evidence type="ECO:0000256" key="7">
    <source>
        <dbReference type="ARBA" id="ARBA00023160"/>
    </source>
</evidence>
<evidence type="ECO:0000259" key="8">
    <source>
        <dbReference type="Pfam" id="PF01643"/>
    </source>
</evidence>
<keyword evidence="6" id="KW-0443">Lipid metabolism</keyword>
<keyword evidence="7" id="KW-0275">Fatty acid biosynthesis</keyword>
<keyword evidence="2" id="KW-0444">Lipid biosynthesis</keyword>
<evidence type="ECO:0000256" key="2">
    <source>
        <dbReference type="ARBA" id="ARBA00022516"/>
    </source>
</evidence>
<name>A0A7X6N3F7_9LACO</name>
<dbReference type="InterPro" id="IPR049427">
    <property type="entry name" value="Acyl-ACP_TE_C"/>
</dbReference>
<evidence type="ECO:0000259" key="9">
    <source>
        <dbReference type="Pfam" id="PF20791"/>
    </source>
</evidence>
<evidence type="ECO:0000256" key="5">
    <source>
        <dbReference type="ARBA" id="ARBA00022946"/>
    </source>
</evidence>
<dbReference type="Proteomes" id="UP000549765">
    <property type="component" value="Unassembled WGS sequence"/>
</dbReference>
<dbReference type="InterPro" id="IPR045023">
    <property type="entry name" value="FATA/B"/>
</dbReference>
<gene>
    <name evidence="10" type="ORF">HF964_06045</name>
</gene>